<keyword evidence="1" id="KW-0862">Zinc</keyword>
<dbReference type="Pfam" id="PF13639">
    <property type="entry name" value="zf-RING_2"/>
    <property type="match status" value="1"/>
</dbReference>
<dbReference type="Gene3D" id="3.30.40.10">
    <property type="entry name" value="Zinc/RING finger domain, C3HC4 (zinc finger)"/>
    <property type="match status" value="1"/>
</dbReference>
<reference evidence="3 4" key="1">
    <citation type="submission" date="2024-01" db="EMBL/GenBank/DDBJ databases">
        <authorList>
            <person name="Waweru B."/>
        </authorList>
    </citation>
    <scope>NUCLEOTIDE SEQUENCE [LARGE SCALE GENOMIC DNA]</scope>
</reference>
<dbReference type="InterPro" id="IPR001841">
    <property type="entry name" value="Znf_RING"/>
</dbReference>
<protein>
    <recommendedName>
        <fullName evidence="2">RING-type domain-containing protein</fullName>
    </recommendedName>
</protein>
<keyword evidence="4" id="KW-1185">Reference proteome</keyword>
<dbReference type="PANTHER" id="PTHR22765">
    <property type="entry name" value="RING FINGER AND PROTEASE ASSOCIATED DOMAIN-CONTAINING"/>
    <property type="match status" value="1"/>
</dbReference>
<dbReference type="InterPro" id="IPR051826">
    <property type="entry name" value="E3_ubiquitin-ligase_domain"/>
</dbReference>
<dbReference type="EMBL" id="CAWUPB010000994">
    <property type="protein sequence ID" value="CAK7335809.1"/>
    <property type="molecule type" value="Genomic_DNA"/>
</dbReference>
<dbReference type="SUPFAM" id="SSF57850">
    <property type="entry name" value="RING/U-box"/>
    <property type="match status" value="1"/>
</dbReference>
<gene>
    <name evidence="3" type="ORF">DCAF_LOCUS10812</name>
</gene>
<sequence>MPLLPYVELYIREDTSILPANQTPPWPKAFFIKFSVNRFVNIYHSEGLIQNYDGETANFCLCFHPVEVGSLYNTFYHPMQDFISRDGAAEFFNDMLDTFEVKVSVNQSIFDNFFSKMSSMAYNARAYDRKIVPVIVEIKVDVWEEFHPGSFEFCIPNYVDEIMRKGSVNCVCHSSLQVLKRPKPDSSSKEQCPICLAIMDGEQEALQLPCSHIYHCDCILTWLRNNSSCPLCRYHIE</sequence>
<dbReference type="SMART" id="SM00184">
    <property type="entry name" value="RING"/>
    <property type="match status" value="1"/>
</dbReference>
<keyword evidence="1" id="KW-0863">Zinc-finger</keyword>
<dbReference type="PROSITE" id="PS50089">
    <property type="entry name" value="ZF_RING_2"/>
    <property type="match status" value="1"/>
</dbReference>
<proteinExistence type="predicted"/>
<dbReference type="GO" id="GO:0061630">
    <property type="term" value="F:ubiquitin protein ligase activity"/>
    <property type="evidence" value="ECO:0007669"/>
    <property type="project" value="TreeGrafter"/>
</dbReference>
<dbReference type="Proteomes" id="UP001314170">
    <property type="component" value="Unassembled WGS sequence"/>
</dbReference>
<feature type="domain" description="RING-type" evidence="2">
    <location>
        <begin position="192"/>
        <end position="233"/>
    </location>
</feature>
<dbReference type="GO" id="GO:0006511">
    <property type="term" value="P:ubiquitin-dependent protein catabolic process"/>
    <property type="evidence" value="ECO:0007669"/>
    <property type="project" value="TreeGrafter"/>
</dbReference>
<dbReference type="InterPro" id="IPR013083">
    <property type="entry name" value="Znf_RING/FYVE/PHD"/>
</dbReference>
<comment type="caution">
    <text evidence="3">The sequence shown here is derived from an EMBL/GenBank/DDBJ whole genome shotgun (WGS) entry which is preliminary data.</text>
</comment>
<evidence type="ECO:0000313" key="3">
    <source>
        <dbReference type="EMBL" id="CAK7335809.1"/>
    </source>
</evidence>
<evidence type="ECO:0000313" key="4">
    <source>
        <dbReference type="Proteomes" id="UP001314170"/>
    </source>
</evidence>
<organism evidence="3 4">
    <name type="scientific">Dovyalis caffra</name>
    <dbReference type="NCBI Taxonomy" id="77055"/>
    <lineage>
        <taxon>Eukaryota</taxon>
        <taxon>Viridiplantae</taxon>
        <taxon>Streptophyta</taxon>
        <taxon>Embryophyta</taxon>
        <taxon>Tracheophyta</taxon>
        <taxon>Spermatophyta</taxon>
        <taxon>Magnoliopsida</taxon>
        <taxon>eudicotyledons</taxon>
        <taxon>Gunneridae</taxon>
        <taxon>Pentapetalae</taxon>
        <taxon>rosids</taxon>
        <taxon>fabids</taxon>
        <taxon>Malpighiales</taxon>
        <taxon>Salicaceae</taxon>
        <taxon>Flacourtieae</taxon>
        <taxon>Dovyalis</taxon>
    </lineage>
</organism>
<accession>A0AAV1RGS1</accession>
<evidence type="ECO:0000256" key="1">
    <source>
        <dbReference type="PROSITE-ProRule" id="PRU00175"/>
    </source>
</evidence>
<dbReference type="AlphaFoldDB" id="A0AAV1RGS1"/>
<evidence type="ECO:0000259" key="2">
    <source>
        <dbReference type="PROSITE" id="PS50089"/>
    </source>
</evidence>
<dbReference type="PANTHER" id="PTHR22765:SF434">
    <property type="entry name" value="GB|AAD18119.1-RELATED"/>
    <property type="match status" value="1"/>
</dbReference>
<keyword evidence="1" id="KW-0479">Metal-binding</keyword>
<name>A0AAV1RGS1_9ROSI</name>
<dbReference type="GO" id="GO:0008270">
    <property type="term" value="F:zinc ion binding"/>
    <property type="evidence" value="ECO:0007669"/>
    <property type="project" value="UniProtKB-KW"/>
</dbReference>